<sequence>MNDQRRRSFTLVSAAALLLLGTATASAAQQYGDEEWGGQGGYPDQDYGGQEDVPYGMPSPYPDEQPYDTQEYYPPQGYRGQQNGFGQQQNPGPLPTMADIPQGRLAMMDINGFGQPVPAYHFERPEGFRIDEAVIAWSQQPCTGMMPMERLRLSGPNGQLIRSGGLEGWVNGVDRLRGMFMQQGMQVPTQMQNCPDKPLTNAAQYLQQVAQRTRPGARVVSQRARPDIVRHAYQELERDRVYMTQQAQQAISQARLEAAELVLSYNGPNGPVEEVMLTALGTVPIPQTPFPVTAQFVSGVMSLTAPQGQLDKSVLDRVWRSSQPIPAYQRHQLQKDLQLERAQANEMAQFRQQAQARYAANKRQRQSGRFYNVQGGSAGGAPGGNTVLTNSWDSFNDRMNAQDRMSADASDTMMGTTTVYNPFAGHDIAVEGTDMDVWQVPGGDLITKPQDEGYNPADHGIEATKLETVASGGGGDFWGDAITN</sequence>
<feature type="compositionally biased region" description="Low complexity" evidence="1">
    <location>
        <begin position="76"/>
        <end position="91"/>
    </location>
</feature>
<dbReference type="RefSeq" id="WP_256620113.1">
    <property type="nucleotide sequence ID" value="NZ_JANIBC010000014.1"/>
</dbReference>
<dbReference type="Proteomes" id="UP001142610">
    <property type="component" value="Unassembled WGS sequence"/>
</dbReference>
<protein>
    <submittedName>
        <fullName evidence="3">Uncharacterized protein</fullName>
    </submittedName>
</protein>
<dbReference type="EMBL" id="JANIBC010000014">
    <property type="protein sequence ID" value="MCQ8186216.1"/>
    <property type="molecule type" value="Genomic_DNA"/>
</dbReference>
<evidence type="ECO:0000313" key="3">
    <source>
        <dbReference type="EMBL" id="MCQ8186216.1"/>
    </source>
</evidence>
<feature type="signal peptide" evidence="2">
    <location>
        <begin position="1"/>
        <end position="27"/>
    </location>
</feature>
<organism evidence="3 4">
    <name type="scientific">Parvularcula maris</name>
    <dbReference type="NCBI Taxonomy" id="2965077"/>
    <lineage>
        <taxon>Bacteria</taxon>
        <taxon>Pseudomonadati</taxon>
        <taxon>Pseudomonadota</taxon>
        <taxon>Alphaproteobacteria</taxon>
        <taxon>Parvularculales</taxon>
        <taxon>Parvularculaceae</taxon>
        <taxon>Parvularcula</taxon>
    </lineage>
</organism>
<gene>
    <name evidence="3" type="ORF">NOG11_12580</name>
</gene>
<keyword evidence="4" id="KW-1185">Reference proteome</keyword>
<accession>A0A9X2LAM6</accession>
<evidence type="ECO:0000256" key="1">
    <source>
        <dbReference type="SAM" id="MobiDB-lite"/>
    </source>
</evidence>
<comment type="caution">
    <text evidence="3">The sequence shown here is derived from an EMBL/GenBank/DDBJ whole genome shotgun (WGS) entry which is preliminary data.</text>
</comment>
<name>A0A9X2LAM6_9PROT</name>
<keyword evidence="2" id="KW-0732">Signal</keyword>
<dbReference type="AlphaFoldDB" id="A0A9X2LAM6"/>
<feature type="region of interest" description="Disordered" evidence="1">
    <location>
        <begin position="31"/>
        <end position="94"/>
    </location>
</feature>
<proteinExistence type="predicted"/>
<reference evidence="3" key="1">
    <citation type="submission" date="2022-07" db="EMBL/GenBank/DDBJ databases">
        <title>Parvularcula maris sp. nov., an algicidal bacterium isolated from seawater.</title>
        <authorList>
            <person name="Li F."/>
        </authorList>
    </citation>
    <scope>NUCLEOTIDE SEQUENCE</scope>
    <source>
        <strain evidence="3">BGMRC 0090</strain>
    </source>
</reference>
<evidence type="ECO:0000313" key="4">
    <source>
        <dbReference type="Proteomes" id="UP001142610"/>
    </source>
</evidence>
<feature type="chain" id="PRO_5040952056" evidence="2">
    <location>
        <begin position="28"/>
        <end position="484"/>
    </location>
</feature>
<evidence type="ECO:0000256" key="2">
    <source>
        <dbReference type="SAM" id="SignalP"/>
    </source>
</evidence>